<sequence>MMKFLSDEVQGALTALKTKGDTVMASLPPTTAFYVNTKRGYGPKKNNYIPFCAFYESAGHWAQKYETITEYIVIDCDKYNNRIQKLKSYNRFLCPNCGHKVTNCPHKDFSHCTKCKIKHHVSICPPNPSPSIPNREVNHISTPKTNFTHLQTALLYITGLKGTTQLTRCIFDGGSQTSFVDVSLIDKLKLSVVSSEKLNIHTFESATSSQTIKFSLSSVWNKNSALITAFESSNKYYSHPAVPTDIVRFAESQKLKLADPQEDSKIPTELLIGGDFHWHVVTTKSPIKVKDSSFMIPSILDGY</sequence>
<protein>
    <submittedName>
        <fullName evidence="1">Integrase catalytic domain-containing protein</fullName>
    </submittedName>
</protein>
<gene>
    <name evidence="1" type="primary">X975_21762</name>
    <name evidence="1" type="ORF">TNCT_197891</name>
</gene>
<dbReference type="Proteomes" id="UP000887116">
    <property type="component" value="Unassembled WGS sequence"/>
</dbReference>
<evidence type="ECO:0000313" key="2">
    <source>
        <dbReference type="Proteomes" id="UP000887116"/>
    </source>
</evidence>
<accession>A0A8X6I0D9</accession>
<evidence type="ECO:0000313" key="1">
    <source>
        <dbReference type="EMBL" id="GFR33119.1"/>
    </source>
</evidence>
<proteinExistence type="predicted"/>
<dbReference type="OrthoDB" id="5874425at2759"/>
<name>A0A8X6I0D9_TRICU</name>
<dbReference type="AlphaFoldDB" id="A0A8X6I0D9"/>
<reference evidence="1" key="1">
    <citation type="submission" date="2020-07" db="EMBL/GenBank/DDBJ databases">
        <title>Multicomponent nature underlies the extraordinary mechanical properties of spider dragline silk.</title>
        <authorList>
            <person name="Kono N."/>
            <person name="Nakamura H."/>
            <person name="Mori M."/>
            <person name="Yoshida Y."/>
            <person name="Ohtoshi R."/>
            <person name="Malay A.D."/>
            <person name="Moran D.A.P."/>
            <person name="Tomita M."/>
            <person name="Numata K."/>
            <person name="Arakawa K."/>
        </authorList>
    </citation>
    <scope>NUCLEOTIDE SEQUENCE</scope>
</reference>
<dbReference type="EMBL" id="BMAO01039701">
    <property type="protein sequence ID" value="GFR33119.1"/>
    <property type="molecule type" value="Genomic_DNA"/>
</dbReference>
<keyword evidence="2" id="KW-1185">Reference proteome</keyword>
<organism evidence="1 2">
    <name type="scientific">Trichonephila clavata</name>
    <name type="common">Joro spider</name>
    <name type="synonym">Nephila clavata</name>
    <dbReference type="NCBI Taxonomy" id="2740835"/>
    <lineage>
        <taxon>Eukaryota</taxon>
        <taxon>Metazoa</taxon>
        <taxon>Ecdysozoa</taxon>
        <taxon>Arthropoda</taxon>
        <taxon>Chelicerata</taxon>
        <taxon>Arachnida</taxon>
        <taxon>Araneae</taxon>
        <taxon>Araneomorphae</taxon>
        <taxon>Entelegynae</taxon>
        <taxon>Araneoidea</taxon>
        <taxon>Nephilidae</taxon>
        <taxon>Trichonephila</taxon>
    </lineage>
</organism>
<comment type="caution">
    <text evidence="1">The sequence shown here is derived from an EMBL/GenBank/DDBJ whole genome shotgun (WGS) entry which is preliminary data.</text>
</comment>